<dbReference type="AlphaFoldDB" id="L0RA89"/>
<evidence type="ECO:0000313" key="2">
    <source>
        <dbReference type="Proteomes" id="UP000010808"/>
    </source>
</evidence>
<evidence type="ECO:0000313" key="1">
    <source>
        <dbReference type="EMBL" id="CCO22471.1"/>
    </source>
</evidence>
<organism evidence="1 2">
    <name type="scientific">Maridesulfovibrio hydrothermalis AM13 = DSM 14728</name>
    <dbReference type="NCBI Taxonomy" id="1121451"/>
    <lineage>
        <taxon>Bacteria</taxon>
        <taxon>Pseudomonadati</taxon>
        <taxon>Thermodesulfobacteriota</taxon>
        <taxon>Desulfovibrionia</taxon>
        <taxon>Desulfovibrionales</taxon>
        <taxon>Desulfovibrionaceae</taxon>
        <taxon>Maridesulfovibrio</taxon>
    </lineage>
</organism>
<dbReference type="PATRIC" id="fig|1121451.3.peg.452"/>
<dbReference type="KEGG" id="dhy:DESAM_20180"/>
<accession>L0RA89</accession>
<dbReference type="Proteomes" id="UP000010808">
    <property type="component" value="Chromosome"/>
</dbReference>
<dbReference type="HOGENOM" id="CLU_2069290_0_0_7"/>
<dbReference type="RefSeq" id="WP_015335081.1">
    <property type="nucleotide sequence ID" value="NC_020055.1"/>
</dbReference>
<dbReference type="EMBL" id="FO203522">
    <property type="protein sequence ID" value="CCO22471.1"/>
    <property type="molecule type" value="Genomic_DNA"/>
</dbReference>
<proteinExistence type="predicted"/>
<dbReference type="STRING" id="1121451.DESAM_20180"/>
<keyword evidence="2" id="KW-1185">Reference proteome</keyword>
<reference evidence="1 2" key="1">
    <citation type="submission" date="2012-10" db="EMBL/GenBank/DDBJ databases">
        <authorList>
            <person name="Genoscope - CEA"/>
        </authorList>
    </citation>
    <scope>NUCLEOTIDE SEQUENCE [LARGE SCALE GENOMIC DNA]</scope>
    <source>
        <strain evidence="2">AM13 / DSM 14728</strain>
    </source>
</reference>
<name>L0RA89_9BACT</name>
<sequence>MPLVRQNIADMSGVKPVMSGRQKGEHGIFVMRMFCNFFLSLLSPSFLPQEKYLRSILLVDKVDAAPAFSIPLFTNHAFFKKSLLFKGAARKLYSLNTIVDPVSKVFPLTGIMPFKPGI</sequence>
<gene>
    <name evidence="1" type="ORF">DESAM_20180</name>
</gene>
<protein>
    <submittedName>
        <fullName evidence="1">Uncharacterized protein</fullName>
    </submittedName>
</protein>